<evidence type="ECO:0000256" key="1">
    <source>
        <dbReference type="ARBA" id="ARBA00009986"/>
    </source>
</evidence>
<evidence type="ECO:0000256" key="2">
    <source>
        <dbReference type="ARBA" id="ARBA00023002"/>
    </source>
</evidence>
<keyword evidence="9" id="KW-1185">Reference proteome</keyword>
<dbReference type="OMA" id="RWAMRSH"/>
<feature type="domain" description="Aldehyde dehydrogenase" evidence="7">
    <location>
        <begin position="132"/>
        <end position="468"/>
    </location>
</feature>
<keyword evidence="2 3" id="KW-0560">Oxidoreductase</keyword>
<evidence type="ECO:0000256" key="6">
    <source>
        <dbReference type="RuleBase" id="RU003345"/>
    </source>
</evidence>
<evidence type="ECO:0000313" key="8">
    <source>
        <dbReference type="EMBL" id="KXN70378.1"/>
    </source>
</evidence>
<reference evidence="8 9" key="1">
    <citation type="journal article" date="2015" name="Genome Biol. Evol.">
        <title>Phylogenomic analyses indicate that early fungi evolved digesting cell walls of algal ancestors of land plants.</title>
        <authorList>
            <person name="Chang Y."/>
            <person name="Wang S."/>
            <person name="Sekimoto S."/>
            <person name="Aerts A.L."/>
            <person name="Choi C."/>
            <person name="Clum A."/>
            <person name="LaButti K.M."/>
            <person name="Lindquist E.A."/>
            <person name="Yee Ngan C."/>
            <person name="Ohm R.A."/>
            <person name="Salamov A.A."/>
            <person name="Grigoriev I.V."/>
            <person name="Spatafora J.W."/>
            <person name="Berbee M.L."/>
        </authorList>
    </citation>
    <scope>NUCLEOTIDE SEQUENCE [LARGE SCALE GENOMIC DNA]</scope>
    <source>
        <strain evidence="8 9">NRRL 28638</strain>
    </source>
</reference>
<dbReference type="PROSITE" id="PS00687">
    <property type="entry name" value="ALDEHYDE_DEHYDR_GLU"/>
    <property type="match status" value="1"/>
</dbReference>
<dbReference type="PANTHER" id="PTHR43570:SF16">
    <property type="entry name" value="ALDEHYDE DEHYDROGENASE TYPE III, ISOFORM Q"/>
    <property type="match status" value="1"/>
</dbReference>
<dbReference type="InterPro" id="IPR016162">
    <property type="entry name" value="Ald_DH_N"/>
</dbReference>
<dbReference type="STRING" id="796925.A0A137P5T7"/>
<dbReference type="GO" id="GO:0004029">
    <property type="term" value="F:aldehyde dehydrogenase (NAD+) activity"/>
    <property type="evidence" value="ECO:0007669"/>
    <property type="project" value="TreeGrafter"/>
</dbReference>
<dbReference type="Gene3D" id="3.40.309.10">
    <property type="entry name" value="Aldehyde Dehydrogenase, Chain A, domain 2"/>
    <property type="match status" value="1"/>
</dbReference>
<dbReference type="AlphaFoldDB" id="A0A137P5T7"/>
<accession>A0A137P5T7</accession>
<protein>
    <recommendedName>
        <fullName evidence="3">Aldehyde dehydrogenase</fullName>
    </recommendedName>
</protein>
<dbReference type="InterPro" id="IPR016161">
    <property type="entry name" value="Ald_DH/histidinol_DH"/>
</dbReference>
<gene>
    <name evidence="8" type="ORF">CONCODRAFT_85358</name>
</gene>
<evidence type="ECO:0000259" key="7">
    <source>
        <dbReference type="Pfam" id="PF00171"/>
    </source>
</evidence>
<proteinExistence type="inferred from homology"/>
<dbReference type="Proteomes" id="UP000070444">
    <property type="component" value="Unassembled WGS sequence"/>
</dbReference>
<dbReference type="PANTHER" id="PTHR43570">
    <property type="entry name" value="ALDEHYDE DEHYDROGENASE"/>
    <property type="match status" value="1"/>
</dbReference>
<dbReference type="SUPFAM" id="SSF53720">
    <property type="entry name" value="ALDH-like"/>
    <property type="match status" value="1"/>
</dbReference>
<dbReference type="OrthoDB" id="440325at2759"/>
<dbReference type="FunFam" id="3.40.605.10:FF:000004">
    <property type="entry name" value="Aldehyde dehydrogenase"/>
    <property type="match status" value="1"/>
</dbReference>
<feature type="active site" evidence="4 5">
    <location>
        <position position="245"/>
    </location>
</feature>
<organism evidence="8 9">
    <name type="scientific">Conidiobolus coronatus (strain ATCC 28846 / CBS 209.66 / NRRL 28638)</name>
    <name type="common">Delacroixia coronata</name>
    <dbReference type="NCBI Taxonomy" id="796925"/>
    <lineage>
        <taxon>Eukaryota</taxon>
        <taxon>Fungi</taxon>
        <taxon>Fungi incertae sedis</taxon>
        <taxon>Zoopagomycota</taxon>
        <taxon>Entomophthoromycotina</taxon>
        <taxon>Entomophthoromycetes</taxon>
        <taxon>Entomophthorales</taxon>
        <taxon>Ancylistaceae</taxon>
        <taxon>Conidiobolus</taxon>
    </lineage>
</organism>
<dbReference type="GO" id="GO:0005737">
    <property type="term" value="C:cytoplasm"/>
    <property type="evidence" value="ECO:0007669"/>
    <property type="project" value="TreeGrafter"/>
</dbReference>
<dbReference type="InterPro" id="IPR015590">
    <property type="entry name" value="Aldehyde_DH_dom"/>
</dbReference>
<comment type="similarity">
    <text evidence="1 3 6">Belongs to the aldehyde dehydrogenase family.</text>
</comment>
<feature type="active site" evidence="4">
    <location>
        <position position="280"/>
    </location>
</feature>
<evidence type="ECO:0000313" key="9">
    <source>
        <dbReference type="Proteomes" id="UP000070444"/>
    </source>
</evidence>
<evidence type="ECO:0000256" key="3">
    <source>
        <dbReference type="PIRNR" id="PIRNR036492"/>
    </source>
</evidence>
<dbReference type="InterPro" id="IPR029510">
    <property type="entry name" value="Ald_DH_CS_GLU"/>
</dbReference>
<dbReference type="Gene3D" id="3.40.605.10">
    <property type="entry name" value="Aldehyde Dehydrogenase, Chain A, domain 1"/>
    <property type="match status" value="1"/>
</dbReference>
<dbReference type="InterPro" id="IPR016163">
    <property type="entry name" value="Ald_DH_C"/>
</dbReference>
<evidence type="ECO:0000256" key="4">
    <source>
        <dbReference type="PIRSR" id="PIRSR036492-1"/>
    </source>
</evidence>
<sequence>MLGLTSKLGSKFPNGTYQNIPDSLYESTEIPKFVETPLEDISVINSELKAYFDTGVTKTYEWRIKQLKQIKLCLLENEISIVKALELDFKRRDIALFELHLCLDEVILVLENLKNWIKPTKLNPSWLFFLDELTEERVPLGVMLNISPWNLPIYLMFSPLIGMVAAGNCVCFKPSEISPNTAALMKDLVERYLDPNAFRVINGGVDVATEVLNQRWDHIMYTGNSQVGKIVMKAASEHLTPVTLELGGKSPTLIDTKTSNLETVCNRVLSTKALNWGQVCLSTDYIIVLKGESDKLIEQMKKTVKKFFGEDYKENTKAWGPMINQRHTKRVVDLIPTGEIEGEGEVVIGGNFDIEAKFIEMTVIKNVNPYTSKLMKEEIFGPLIPIVEFDTWEQAFKFIRSNEKPLGAYLYTQDNRLINSFKSNVVAGSQAINESVIQFVNLELNFGGVGNSGLGGGYHGYNSFKTFTYGMPILKRSQALEFINWIRYSPRDLANTYPCMFPTMFNLVGGHGAVAQWVNYPFKLAGWAWYTTKLVAKTAIGF</sequence>
<evidence type="ECO:0000256" key="5">
    <source>
        <dbReference type="PROSITE-ProRule" id="PRU10007"/>
    </source>
</evidence>
<dbReference type="PIRSF" id="PIRSF036492">
    <property type="entry name" value="ALDH"/>
    <property type="match status" value="1"/>
</dbReference>
<dbReference type="EMBL" id="KQ964504">
    <property type="protein sequence ID" value="KXN70378.1"/>
    <property type="molecule type" value="Genomic_DNA"/>
</dbReference>
<name>A0A137P5T7_CONC2</name>
<dbReference type="InterPro" id="IPR012394">
    <property type="entry name" value="Aldehyde_DH_NAD(P)"/>
</dbReference>
<dbReference type="Pfam" id="PF00171">
    <property type="entry name" value="Aldedh"/>
    <property type="match status" value="1"/>
</dbReference>
<dbReference type="GO" id="GO:0006081">
    <property type="term" value="P:aldehyde metabolic process"/>
    <property type="evidence" value="ECO:0007669"/>
    <property type="project" value="InterPro"/>
</dbReference>